<reference evidence="1 2" key="1">
    <citation type="submission" date="2023-04" db="EMBL/GenBank/DDBJ databases">
        <title>Forest soil microbial communities from Buena Vista Peninsula, Colon Province, Panama.</title>
        <authorList>
            <person name="Bouskill N."/>
        </authorList>
    </citation>
    <scope>NUCLEOTIDE SEQUENCE [LARGE SCALE GENOMIC DNA]</scope>
    <source>
        <strain evidence="1 2">CFH S0262</strain>
    </source>
</reference>
<dbReference type="Proteomes" id="UP001160334">
    <property type="component" value="Unassembled WGS sequence"/>
</dbReference>
<dbReference type="NCBIfam" id="TIGR00026">
    <property type="entry name" value="hi_GC_TIGR00026"/>
    <property type="match status" value="1"/>
</dbReference>
<gene>
    <name evidence="1" type="ORF">M2280_006241</name>
</gene>
<accession>A0ABT6ML01</accession>
<dbReference type="Pfam" id="PF04075">
    <property type="entry name" value="F420H2_quin_red"/>
    <property type="match status" value="1"/>
</dbReference>
<dbReference type="Gene3D" id="2.30.110.10">
    <property type="entry name" value="Electron Transport, Fmn-binding Protein, Chain A"/>
    <property type="match status" value="1"/>
</dbReference>
<organism evidence="1 2">
    <name type="scientific">Prescottella agglutinans</name>
    <dbReference type="NCBI Taxonomy" id="1644129"/>
    <lineage>
        <taxon>Bacteria</taxon>
        <taxon>Bacillati</taxon>
        <taxon>Actinomycetota</taxon>
        <taxon>Actinomycetes</taxon>
        <taxon>Mycobacteriales</taxon>
        <taxon>Nocardiaceae</taxon>
        <taxon>Prescottella</taxon>
    </lineage>
</organism>
<dbReference type="RefSeq" id="WP_280764141.1">
    <property type="nucleotide sequence ID" value="NZ_JARXVC010000032.1"/>
</dbReference>
<keyword evidence="2" id="KW-1185">Reference proteome</keyword>
<proteinExistence type="predicted"/>
<dbReference type="InterPro" id="IPR004378">
    <property type="entry name" value="F420H2_quin_Rdtase"/>
</dbReference>
<dbReference type="EMBL" id="JARXVC010000032">
    <property type="protein sequence ID" value="MDH6284977.1"/>
    <property type="molecule type" value="Genomic_DNA"/>
</dbReference>
<sequence length="164" mass="18325">MRITERPSPPTGWKRRFFRMPITLYRWHLGALLGRRFVLLEHVGRRSGKPRQVVLEVVNHDEVGHGAPGGWVVAAGYGTTSDWYRNLEAHPRARVQVGRDATAVDAEFLDADAGGDLMAHYGSVHNRLGVRLCGAMGFEVDGSEADFREAGRNIHFVRLRPVQG</sequence>
<name>A0ABT6ML01_9NOCA</name>
<comment type="caution">
    <text evidence="1">The sequence shown here is derived from an EMBL/GenBank/DDBJ whole genome shotgun (WGS) entry which is preliminary data.</text>
</comment>
<protein>
    <submittedName>
        <fullName evidence="1">Deazaflavin-dependent oxidoreductase (Nitroreductase family)</fullName>
    </submittedName>
</protein>
<evidence type="ECO:0000313" key="1">
    <source>
        <dbReference type="EMBL" id="MDH6284977.1"/>
    </source>
</evidence>
<evidence type="ECO:0000313" key="2">
    <source>
        <dbReference type="Proteomes" id="UP001160334"/>
    </source>
</evidence>
<dbReference type="InterPro" id="IPR012349">
    <property type="entry name" value="Split_barrel_FMN-bd"/>
</dbReference>